<reference evidence="1 2" key="1">
    <citation type="submission" date="2013-11" db="EMBL/GenBank/DDBJ databases">
        <title>Genome sequencing of Stegodyphus mimosarum.</title>
        <authorList>
            <person name="Bechsgaard J."/>
        </authorList>
    </citation>
    <scope>NUCLEOTIDE SEQUENCE [LARGE SCALE GENOMIC DNA]</scope>
</reference>
<keyword evidence="2" id="KW-1185">Reference proteome</keyword>
<accession>A0A087UPF4</accession>
<dbReference type="Proteomes" id="UP000054359">
    <property type="component" value="Unassembled WGS sequence"/>
</dbReference>
<evidence type="ECO:0000313" key="1">
    <source>
        <dbReference type="EMBL" id="KFM79243.1"/>
    </source>
</evidence>
<name>A0A087UPF4_STEMI</name>
<evidence type="ECO:0000313" key="2">
    <source>
        <dbReference type="Proteomes" id="UP000054359"/>
    </source>
</evidence>
<dbReference type="EMBL" id="KK120870">
    <property type="protein sequence ID" value="KFM79243.1"/>
    <property type="molecule type" value="Genomic_DNA"/>
</dbReference>
<dbReference type="AlphaFoldDB" id="A0A087UPF4"/>
<gene>
    <name evidence="1" type="ORF">X975_23954</name>
</gene>
<sequence>MNVSVSNMTLDNNETSVTYLNAESMDSSTHPTALINDTAVTYQDITFTDLPNGILASEGVGTLTFETTTPTSFSVSTIQSATSKKPTAMNENHRWNYKKDCGVRFMQPTGRIVGG</sequence>
<proteinExistence type="predicted"/>
<organism evidence="1 2">
    <name type="scientific">Stegodyphus mimosarum</name>
    <name type="common">African social velvet spider</name>
    <dbReference type="NCBI Taxonomy" id="407821"/>
    <lineage>
        <taxon>Eukaryota</taxon>
        <taxon>Metazoa</taxon>
        <taxon>Ecdysozoa</taxon>
        <taxon>Arthropoda</taxon>
        <taxon>Chelicerata</taxon>
        <taxon>Arachnida</taxon>
        <taxon>Araneae</taxon>
        <taxon>Araneomorphae</taxon>
        <taxon>Entelegynae</taxon>
        <taxon>Eresoidea</taxon>
        <taxon>Eresidae</taxon>
        <taxon>Stegodyphus</taxon>
    </lineage>
</organism>
<protein>
    <submittedName>
        <fullName evidence="1">Uncharacterized protein</fullName>
    </submittedName>
</protein>
<feature type="non-terminal residue" evidence="1">
    <location>
        <position position="115"/>
    </location>
</feature>